<organism evidence="1 2">
    <name type="scientific">Thalassobaculum fulvum</name>
    <dbReference type="NCBI Taxonomy" id="1633335"/>
    <lineage>
        <taxon>Bacteria</taxon>
        <taxon>Pseudomonadati</taxon>
        <taxon>Pseudomonadota</taxon>
        <taxon>Alphaproteobacteria</taxon>
        <taxon>Rhodospirillales</taxon>
        <taxon>Thalassobaculaceae</taxon>
        <taxon>Thalassobaculum</taxon>
    </lineage>
</organism>
<dbReference type="EMBL" id="BMZS01000007">
    <property type="protein sequence ID" value="GHD54805.1"/>
    <property type="molecule type" value="Genomic_DNA"/>
</dbReference>
<sequence length="73" mass="7891">MKDTVMDQTNIDPAAMGRLAKALNFICGPKHAATQAMQKAADSGSEPDAKRARTLFLKLKPGERRAAMTMLSD</sequence>
<protein>
    <submittedName>
        <fullName evidence="1">Uncharacterized protein</fullName>
    </submittedName>
</protein>
<keyword evidence="2" id="KW-1185">Reference proteome</keyword>
<gene>
    <name evidence="1" type="ORF">GCM10017083_33060</name>
</gene>
<dbReference type="Proteomes" id="UP000630353">
    <property type="component" value="Unassembled WGS sequence"/>
</dbReference>
<reference evidence="1" key="2">
    <citation type="submission" date="2020-09" db="EMBL/GenBank/DDBJ databases">
        <authorList>
            <person name="Sun Q."/>
            <person name="Kim S."/>
        </authorList>
    </citation>
    <scope>NUCLEOTIDE SEQUENCE</scope>
    <source>
        <strain evidence="1">KCTC 42651</strain>
    </source>
</reference>
<proteinExistence type="predicted"/>
<evidence type="ECO:0000313" key="2">
    <source>
        <dbReference type="Proteomes" id="UP000630353"/>
    </source>
</evidence>
<comment type="caution">
    <text evidence="1">The sequence shown here is derived from an EMBL/GenBank/DDBJ whole genome shotgun (WGS) entry which is preliminary data.</text>
</comment>
<name>A0A918XTZ4_9PROT</name>
<dbReference type="AlphaFoldDB" id="A0A918XTZ4"/>
<evidence type="ECO:0000313" key="1">
    <source>
        <dbReference type="EMBL" id="GHD54805.1"/>
    </source>
</evidence>
<reference evidence="1" key="1">
    <citation type="journal article" date="2014" name="Int. J. Syst. Evol. Microbiol.">
        <title>Complete genome sequence of Corynebacterium casei LMG S-19264T (=DSM 44701T), isolated from a smear-ripened cheese.</title>
        <authorList>
            <consortium name="US DOE Joint Genome Institute (JGI-PGF)"/>
            <person name="Walter F."/>
            <person name="Albersmeier A."/>
            <person name="Kalinowski J."/>
            <person name="Ruckert C."/>
        </authorList>
    </citation>
    <scope>NUCLEOTIDE SEQUENCE</scope>
    <source>
        <strain evidence="1">KCTC 42651</strain>
    </source>
</reference>
<accession>A0A918XTZ4</accession>